<evidence type="ECO:0000259" key="13">
    <source>
        <dbReference type="SMART" id="SM00836"/>
    </source>
</evidence>
<comment type="similarity">
    <text evidence="2 11 12">Belongs to the class-I aminoacyl-tRNA synthetase family.</text>
</comment>
<dbReference type="PRINTS" id="PR01038">
    <property type="entry name" value="TRNASYNTHARG"/>
</dbReference>
<reference evidence="15 16" key="1">
    <citation type="submission" date="2017-09" db="EMBL/GenBank/DDBJ databases">
        <title>Depth-based differentiation of microbial function through sediment-hosted aquifers and enrichment of novel symbionts in the deep terrestrial subsurface.</title>
        <authorList>
            <person name="Probst A.J."/>
            <person name="Ladd B."/>
            <person name="Jarett J.K."/>
            <person name="Geller-Mcgrath D.E."/>
            <person name="Sieber C.M."/>
            <person name="Emerson J.B."/>
            <person name="Anantharaman K."/>
            <person name="Thomas B.C."/>
            <person name="Malmstrom R."/>
            <person name="Stieglmeier M."/>
            <person name="Klingl A."/>
            <person name="Woyke T."/>
            <person name="Ryan C.M."/>
            <person name="Banfield J.F."/>
        </authorList>
    </citation>
    <scope>NUCLEOTIDE SEQUENCE [LARGE SCALE GENOMIC DNA]</scope>
    <source>
        <strain evidence="15">CG11_big_fil_rev_8_21_14_0_20_43_10</strain>
    </source>
</reference>
<gene>
    <name evidence="11" type="primary">argS</name>
    <name evidence="15" type="ORF">COV41_00145</name>
</gene>
<keyword evidence="6 11" id="KW-0547">Nucleotide-binding</keyword>
<evidence type="ECO:0000313" key="16">
    <source>
        <dbReference type="Proteomes" id="UP000236846"/>
    </source>
</evidence>
<dbReference type="Gene3D" id="1.10.730.10">
    <property type="entry name" value="Isoleucyl-tRNA Synthetase, Domain 1"/>
    <property type="match status" value="1"/>
</dbReference>
<comment type="caution">
    <text evidence="15">The sequence shown here is derived from an EMBL/GenBank/DDBJ whole genome shotgun (WGS) entry which is preliminary data.</text>
</comment>
<dbReference type="NCBIfam" id="TIGR00456">
    <property type="entry name" value="argS"/>
    <property type="match status" value="1"/>
</dbReference>
<keyword evidence="7 11" id="KW-0067">ATP-binding</keyword>
<dbReference type="Pfam" id="PF05746">
    <property type="entry name" value="DALR_1"/>
    <property type="match status" value="1"/>
</dbReference>
<dbReference type="InterPro" id="IPR035684">
    <property type="entry name" value="ArgRS_core"/>
</dbReference>
<evidence type="ECO:0000256" key="3">
    <source>
        <dbReference type="ARBA" id="ARBA00011245"/>
    </source>
</evidence>
<evidence type="ECO:0000313" key="15">
    <source>
        <dbReference type="EMBL" id="PIR26992.1"/>
    </source>
</evidence>
<evidence type="ECO:0000256" key="10">
    <source>
        <dbReference type="ARBA" id="ARBA00049339"/>
    </source>
</evidence>
<dbReference type="EMBL" id="PCXE01000004">
    <property type="protein sequence ID" value="PIR26992.1"/>
    <property type="molecule type" value="Genomic_DNA"/>
</dbReference>
<evidence type="ECO:0000256" key="9">
    <source>
        <dbReference type="ARBA" id="ARBA00023146"/>
    </source>
</evidence>
<dbReference type="InterPro" id="IPR008909">
    <property type="entry name" value="DALR_anticod-bd"/>
</dbReference>
<protein>
    <recommendedName>
        <fullName evidence="11">Arginine--tRNA ligase</fullName>
        <ecNumber evidence="11">6.1.1.19</ecNumber>
    </recommendedName>
    <alternativeName>
        <fullName evidence="11">Arginyl-tRNA synthetase</fullName>
        <shortName evidence="11">ArgRS</shortName>
    </alternativeName>
</protein>
<evidence type="ECO:0000256" key="6">
    <source>
        <dbReference type="ARBA" id="ARBA00022741"/>
    </source>
</evidence>
<organism evidence="15 16">
    <name type="scientific">Candidatus Brennerbacteria bacterium CG11_big_fil_rev_8_21_14_0_20_43_10</name>
    <dbReference type="NCBI Taxonomy" id="1974523"/>
    <lineage>
        <taxon>Bacteria</taxon>
        <taxon>Candidatus Brenneribacteriota</taxon>
    </lineage>
</organism>
<dbReference type="InterPro" id="IPR001278">
    <property type="entry name" value="Arg-tRNA-ligase"/>
</dbReference>
<evidence type="ECO:0000256" key="11">
    <source>
        <dbReference type="HAMAP-Rule" id="MF_00123"/>
    </source>
</evidence>
<evidence type="ECO:0000256" key="12">
    <source>
        <dbReference type="RuleBase" id="RU363038"/>
    </source>
</evidence>
<dbReference type="EC" id="6.1.1.19" evidence="11"/>
<keyword evidence="9 11" id="KW-0030">Aminoacyl-tRNA synthetase</keyword>
<keyword evidence="5 11" id="KW-0436">Ligase</keyword>
<evidence type="ECO:0000256" key="4">
    <source>
        <dbReference type="ARBA" id="ARBA00022490"/>
    </source>
</evidence>
<feature type="domain" description="Arginyl tRNA synthetase N-terminal" evidence="14">
    <location>
        <begin position="1"/>
        <end position="86"/>
    </location>
</feature>
<dbReference type="InterPro" id="IPR014729">
    <property type="entry name" value="Rossmann-like_a/b/a_fold"/>
</dbReference>
<dbReference type="PANTHER" id="PTHR11956:SF5">
    <property type="entry name" value="ARGININE--TRNA LIGASE, CYTOPLASMIC"/>
    <property type="match status" value="1"/>
</dbReference>
<dbReference type="GO" id="GO:0005524">
    <property type="term" value="F:ATP binding"/>
    <property type="evidence" value="ECO:0007669"/>
    <property type="project" value="UniProtKB-UniRule"/>
</dbReference>
<dbReference type="HAMAP" id="MF_00123">
    <property type="entry name" value="Arg_tRNA_synth"/>
    <property type="match status" value="1"/>
</dbReference>
<comment type="subcellular location">
    <subcellularLocation>
        <location evidence="1 11">Cytoplasm</location>
    </subcellularLocation>
</comment>
<comment type="caution">
    <text evidence="11">Lacks conserved residue(s) required for the propagation of feature annotation.</text>
</comment>
<dbReference type="AlphaFoldDB" id="A0A2H0PY48"/>
<feature type="domain" description="DALR anticodon binding" evidence="13">
    <location>
        <begin position="449"/>
        <end position="569"/>
    </location>
</feature>
<dbReference type="GO" id="GO:0006420">
    <property type="term" value="P:arginyl-tRNA aminoacylation"/>
    <property type="evidence" value="ECO:0007669"/>
    <property type="project" value="UniProtKB-UniRule"/>
</dbReference>
<dbReference type="Pfam" id="PF03485">
    <property type="entry name" value="Arg_tRNA_synt_N"/>
    <property type="match status" value="1"/>
</dbReference>
<accession>A0A2H0PY48</accession>
<dbReference type="InterPro" id="IPR036695">
    <property type="entry name" value="Arg-tRNA-synth_N_sf"/>
</dbReference>
<dbReference type="SMART" id="SM01016">
    <property type="entry name" value="Arg_tRNA_synt_N"/>
    <property type="match status" value="1"/>
</dbReference>
<dbReference type="GO" id="GO:0004814">
    <property type="term" value="F:arginine-tRNA ligase activity"/>
    <property type="evidence" value="ECO:0007669"/>
    <property type="project" value="UniProtKB-UniRule"/>
</dbReference>
<dbReference type="InterPro" id="IPR005148">
    <property type="entry name" value="Arg-tRNA-synth_N"/>
</dbReference>
<dbReference type="InterPro" id="IPR009080">
    <property type="entry name" value="tRNAsynth_Ia_anticodon-bd"/>
</dbReference>
<dbReference type="SUPFAM" id="SSF47323">
    <property type="entry name" value="Anticodon-binding domain of a subclass of class I aminoacyl-tRNA synthetases"/>
    <property type="match status" value="1"/>
</dbReference>
<dbReference type="Pfam" id="PF00750">
    <property type="entry name" value="tRNA-synt_1d"/>
    <property type="match status" value="1"/>
</dbReference>
<dbReference type="SUPFAM" id="SSF52374">
    <property type="entry name" value="Nucleotidylyl transferase"/>
    <property type="match status" value="1"/>
</dbReference>
<dbReference type="PANTHER" id="PTHR11956">
    <property type="entry name" value="ARGINYL-TRNA SYNTHETASE"/>
    <property type="match status" value="1"/>
</dbReference>
<dbReference type="Gene3D" id="3.30.1360.70">
    <property type="entry name" value="Arginyl tRNA synthetase N-terminal domain"/>
    <property type="match status" value="1"/>
</dbReference>
<dbReference type="SUPFAM" id="SSF55190">
    <property type="entry name" value="Arginyl-tRNA synthetase (ArgRS), N-terminal 'additional' domain"/>
    <property type="match status" value="1"/>
</dbReference>
<evidence type="ECO:0000259" key="14">
    <source>
        <dbReference type="SMART" id="SM01016"/>
    </source>
</evidence>
<dbReference type="Gene3D" id="3.40.50.620">
    <property type="entry name" value="HUPs"/>
    <property type="match status" value="1"/>
</dbReference>
<comment type="catalytic activity">
    <reaction evidence="10 11">
        <text>tRNA(Arg) + L-arginine + ATP = L-arginyl-tRNA(Arg) + AMP + diphosphate</text>
        <dbReference type="Rhea" id="RHEA:20301"/>
        <dbReference type="Rhea" id="RHEA-COMP:9658"/>
        <dbReference type="Rhea" id="RHEA-COMP:9673"/>
        <dbReference type="ChEBI" id="CHEBI:30616"/>
        <dbReference type="ChEBI" id="CHEBI:32682"/>
        <dbReference type="ChEBI" id="CHEBI:33019"/>
        <dbReference type="ChEBI" id="CHEBI:78442"/>
        <dbReference type="ChEBI" id="CHEBI:78513"/>
        <dbReference type="ChEBI" id="CHEBI:456215"/>
        <dbReference type="EC" id="6.1.1.19"/>
    </reaction>
</comment>
<evidence type="ECO:0000256" key="7">
    <source>
        <dbReference type="ARBA" id="ARBA00022840"/>
    </source>
</evidence>
<name>A0A2H0PY48_9BACT</name>
<dbReference type="GO" id="GO:0005737">
    <property type="term" value="C:cytoplasm"/>
    <property type="evidence" value="ECO:0007669"/>
    <property type="project" value="UniProtKB-SubCell"/>
</dbReference>
<dbReference type="Proteomes" id="UP000236846">
    <property type="component" value="Unassembled WGS sequence"/>
</dbReference>
<evidence type="ECO:0000256" key="5">
    <source>
        <dbReference type="ARBA" id="ARBA00022598"/>
    </source>
</evidence>
<evidence type="ECO:0000256" key="2">
    <source>
        <dbReference type="ARBA" id="ARBA00005594"/>
    </source>
</evidence>
<dbReference type="SMART" id="SM00836">
    <property type="entry name" value="DALR_1"/>
    <property type="match status" value="1"/>
</dbReference>
<keyword evidence="8 11" id="KW-0648">Protein biosynthesis</keyword>
<evidence type="ECO:0000256" key="8">
    <source>
        <dbReference type="ARBA" id="ARBA00022917"/>
    </source>
</evidence>
<comment type="subunit">
    <text evidence="3 11">Monomer.</text>
</comment>
<keyword evidence="4 11" id="KW-0963">Cytoplasm</keyword>
<dbReference type="FunFam" id="1.10.730.10:FF:000006">
    <property type="entry name" value="Arginyl-tRNA synthetase 2, mitochondrial"/>
    <property type="match status" value="1"/>
</dbReference>
<evidence type="ECO:0000256" key="1">
    <source>
        <dbReference type="ARBA" id="ARBA00004496"/>
    </source>
</evidence>
<sequence length="569" mass="63893">MFIADFLKGKLQAILNVSECDFSVFPSGNSKFGDYATNIAFVLAKNRSASPFALAEDLKKELETNKGFCKFVSAIEAKSGYINFVLHPAWVAHIASENIQAAIKQRKKKTIVVDYSSPNIGKTLAIAHIRSTIIGDALARIYMYMGWRVITDSHVGDWGMLAGKLIAAYRTYSKKSLAQLSLEDIQDLYVRFTNGEEDNPELTERAKQETVKLQRKDKENMKIWRALVKISIREFTDIYALLGTVPFQHQYGESHYRTLADSIVKDLVASGIAQKSQGALIVPLDQEKLPPALIQKTDEAFLYITSDLGTIAFRCKTWRPDAVLYVVANEQALHFEQLFAINRLHPLDAHALLVHVKFGMMLGFDGKKFSTRHGSFISLRDVISEARERAYTIAKKKNPTISEKQLRTIARVIGIGAIKYNDLSQNRNTDVLFDWDAMLSLSGNSAPYVQYTYARLSSICAKAKAKVKTKKTTWTQKDFALFDDAENVLLKKLIQFHDVVLQASQEYAPNYIANYVYEVATMVNAWYETHHVVHAGPVVQSVRLKLVAQAMTVIKMGLGLLGIGVLSRM</sequence>
<dbReference type="FunFam" id="3.40.50.620:FF:000116">
    <property type="entry name" value="Arginine--tRNA ligase"/>
    <property type="match status" value="1"/>
</dbReference>
<proteinExistence type="inferred from homology"/>